<dbReference type="EMBL" id="CAJNJA010091018">
    <property type="protein sequence ID" value="CAE7940325.1"/>
    <property type="molecule type" value="Genomic_DNA"/>
</dbReference>
<sequence>LDMLSAEMDELHSRMRDGAGVPASNAKLQEWQMAPCAGDAANGSYETQAMPGPRSAGLAQSPLRTAVG</sequence>
<keyword evidence="3" id="KW-1185">Reference proteome</keyword>
<feature type="region of interest" description="Disordered" evidence="1">
    <location>
        <begin position="38"/>
        <end position="68"/>
    </location>
</feature>
<evidence type="ECO:0000313" key="2">
    <source>
        <dbReference type="EMBL" id="CAE7940325.1"/>
    </source>
</evidence>
<organism evidence="2 3">
    <name type="scientific">Symbiodinium necroappetens</name>
    <dbReference type="NCBI Taxonomy" id="1628268"/>
    <lineage>
        <taxon>Eukaryota</taxon>
        <taxon>Sar</taxon>
        <taxon>Alveolata</taxon>
        <taxon>Dinophyceae</taxon>
        <taxon>Suessiales</taxon>
        <taxon>Symbiodiniaceae</taxon>
        <taxon>Symbiodinium</taxon>
    </lineage>
</organism>
<dbReference type="OrthoDB" id="414090at2759"/>
<name>A0A813C5Y0_9DINO</name>
<accession>A0A813C5Y0</accession>
<gene>
    <name evidence="2" type="ORF">SNEC2469_LOCUS33843</name>
</gene>
<comment type="caution">
    <text evidence="2">The sequence shown here is derived from an EMBL/GenBank/DDBJ whole genome shotgun (WGS) entry which is preliminary data.</text>
</comment>
<evidence type="ECO:0000313" key="3">
    <source>
        <dbReference type="Proteomes" id="UP000601435"/>
    </source>
</evidence>
<protein>
    <submittedName>
        <fullName evidence="2">Uncharacterized protein</fullName>
    </submittedName>
</protein>
<feature type="non-terminal residue" evidence="2">
    <location>
        <position position="1"/>
    </location>
</feature>
<reference evidence="2" key="1">
    <citation type="submission" date="2021-02" db="EMBL/GenBank/DDBJ databases">
        <authorList>
            <person name="Dougan E. K."/>
            <person name="Rhodes N."/>
            <person name="Thang M."/>
            <person name="Chan C."/>
        </authorList>
    </citation>
    <scope>NUCLEOTIDE SEQUENCE</scope>
</reference>
<dbReference type="Proteomes" id="UP000601435">
    <property type="component" value="Unassembled WGS sequence"/>
</dbReference>
<dbReference type="AlphaFoldDB" id="A0A813C5Y0"/>
<evidence type="ECO:0000256" key="1">
    <source>
        <dbReference type="SAM" id="MobiDB-lite"/>
    </source>
</evidence>
<feature type="region of interest" description="Disordered" evidence="1">
    <location>
        <begin position="1"/>
        <end position="21"/>
    </location>
</feature>
<proteinExistence type="predicted"/>